<name>A0A1B1SHP1_9ORTH</name>
<reference evidence="2" key="1">
    <citation type="journal article" date="2016" name="Zootaxa">
        <title>Complete mitochondrial genomes of three crickets (Orthoptera: Gryllidae) and comparative analyses within Ensifera mitogenomes.</title>
        <authorList>
            <person name="Yang J."/>
            <person name="Ren Q."/>
            <person name="Huang Y."/>
        </authorList>
    </citation>
    <scope>NUCLEOTIDE SEQUENCE</scope>
</reference>
<feature type="transmembrane region" description="Helical" evidence="1">
    <location>
        <begin position="12"/>
        <end position="31"/>
    </location>
</feature>
<accession>A0A1B1SHP1</accession>
<dbReference type="AlphaFoldDB" id="A0A1B1SHP1"/>
<keyword evidence="1" id="KW-1133">Transmembrane helix</keyword>
<dbReference type="EMBL" id="KU562919">
    <property type="protein sequence ID" value="ANU83258.1"/>
    <property type="molecule type" value="Genomic_DNA"/>
</dbReference>
<evidence type="ECO:0000256" key="1">
    <source>
        <dbReference type="SAM" id="Phobius"/>
    </source>
</evidence>
<keyword evidence="1" id="KW-0472">Membrane</keyword>
<organism evidence="2">
    <name type="scientific">Loxoblemmus equestris</name>
    <dbReference type="NCBI Taxonomy" id="223239"/>
    <lineage>
        <taxon>Eukaryota</taxon>
        <taxon>Metazoa</taxon>
        <taxon>Ecdysozoa</taxon>
        <taxon>Arthropoda</taxon>
        <taxon>Hexapoda</taxon>
        <taxon>Insecta</taxon>
        <taxon>Pterygota</taxon>
        <taxon>Neoptera</taxon>
        <taxon>Polyneoptera</taxon>
        <taxon>Orthoptera</taxon>
        <taxon>Ensifera</taxon>
        <taxon>Gryllidea</taxon>
        <taxon>Grylloidea</taxon>
        <taxon>Gryllidae</taxon>
        <taxon>Gryllinae</taxon>
        <taxon>Loxoblemmus</taxon>
    </lineage>
</organism>
<protein>
    <submittedName>
        <fullName evidence="2">ATP synthase F0 subunit 8</fullName>
    </submittedName>
</protein>
<geneLocation type="mitochondrion" evidence="2"/>
<gene>
    <name evidence="2" type="primary">ATP8</name>
</gene>
<proteinExistence type="predicted"/>
<keyword evidence="1" id="KW-0812">Transmembrane</keyword>
<keyword evidence="2" id="KW-0496">Mitochondrion</keyword>
<sequence>MPQMAPMSWLSLLIFSLLNSLIMMIMMNYFLTQPSFTIQNKIMLKVYTHNWKW</sequence>
<evidence type="ECO:0000313" key="2">
    <source>
        <dbReference type="EMBL" id="ANU83258.1"/>
    </source>
</evidence>